<dbReference type="EMBL" id="CAQQ02049991">
    <property type="status" value="NOT_ANNOTATED_CDS"/>
    <property type="molecule type" value="Genomic_DNA"/>
</dbReference>
<dbReference type="Proteomes" id="UP000015102">
    <property type="component" value="Unassembled WGS sequence"/>
</dbReference>
<evidence type="ECO:0000313" key="3">
    <source>
        <dbReference type="Proteomes" id="UP000015102"/>
    </source>
</evidence>
<sequence length="71" mass="7786">MTVPTPVYDLTIEEMDGVLYYFGGTYGAITLASIAAATAYYYLSRPTPERPLVPLNNQSPILDAKAFTTHI</sequence>
<keyword evidence="1" id="KW-0812">Transmembrane</keyword>
<evidence type="ECO:0000313" key="2">
    <source>
        <dbReference type="EnsemblMetazoa" id="MESCA005400-PA"/>
    </source>
</evidence>
<dbReference type="EMBL" id="CAQQ02049993">
    <property type="status" value="NOT_ANNOTATED_CDS"/>
    <property type="molecule type" value="Genomic_DNA"/>
</dbReference>
<keyword evidence="1" id="KW-0472">Membrane</keyword>
<reference evidence="2" key="2">
    <citation type="submission" date="2015-06" db="UniProtKB">
        <authorList>
            <consortium name="EnsemblMetazoa"/>
        </authorList>
    </citation>
    <scope>IDENTIFICATION</scope>
</reference>
<dbReference type="EnsemblMetazoa" id="MESCA005400-RA">
    <property type="protein sequence ID" value="MESCA005400-PA"/>
    <property type="gene ID" value="MESCA005400"/>
</dbReference>
<protein>
    <submittedName>
        <fullName evidence="2">Uncharacterized protein</fullName>
    </submittedName>
</protein>
<keyword evidence="1" id="KW-1133">Transmembrane helix</keyword>
<feature type="transmembrane region" description="Helical" evidence="1">
    <location>
        <begin position="20"/>
        <end position="43"/>
    </location>
</feature>
<dbReference type="STRING" id="36166.T1GP80"/>
<dbReference type="HOGENOM" id="CLU_2742940_0_0_1"/>
<evidence type="ECO:0000256" key="1">
    <source>
        <dbReference type="SAM" id="Phobius"/>
    </source>
</evidence>
<name>T1GP80_MEGSC</name>
<proteinExistence type="predicted"/>
<reference evidence="3" key="1">
    <citation type="submission" date="2013-02" db="EMBL/GenBank/DDBJ databases">
        <authorList>
            <person name="Hughes D."/>
        </authorList>
    </citation>
    <scope>NUCLEOTIDE SEQUENCE</scope>
    <source>
        <strain>Durham</strain>
        <strain evidence="3">NC isolate 2 -- Noor lab</strain>
    </source>
</reference>
<dbReference type="AlphaFoldDB" id="T1GP80"/>
<dbReference type="EMBL" id="CAQQ02049992">
    <property type="status" value="NOT_ANNOTATED_CDS"/>
    <property type="molecule type" value="Genomic_DNA"/>
</dbReference>
<keyword evidence="3" id="KW-1185">Reference proteome</keyword>
<accession>T1GP80</accession>
<organism evidence="2 3">
    <name type="scientific">Megaselia scalaris</name>
    <name type="common">Humpbacked fly</name>
    <name type="synonym">Phora scalaris</name>
    <dbReference type="NCBI Taxonomy" id="36166"/>
    <lineage>
        <taxon>Eukaryota</taxon>
        <taxon>Metazoa</taxon>
        <taxon>Ecdysozoa</taxon>
        <taxon>Arthropoda</taxon>
        <taxon>Hexapoda</taxon>
        <taxon>Insecta</taxon>
        <taxon>Pterygota</taxon>
        <taxon>Neoptera</taxon>
        <taxon>Endopterygota</taxon>
        <taxon>Diptera</taxon>
        <taxon>Brachycera</taxon>
        <taxon>Muscomorpha</taxon>
        <taxon>Platypezoidea</taxon>
        <taxon>Phoridae</taxon>
        <taxon>Megaseliini</taxon>
        <taxon>Megaselia</taxon>
    </lineage>
</organism>